<dbReference type="PANTHER" id="PTHR37947:SF1">
    <property type="entry name" value="BLL2462 PROTEIN"/>
    <property type="match status" value="1"/>
</dbReference>
<comment type="caution">
    <text evidence="1">The sequence shown here is derived from an EMBL/GenBank/DDBJ whole genome shotgun (WGS) entry which is preliminary data.</text>
</comment>
<gene>
    <name evidence="1" type="ORF">BTO16_03400</name>
</gene>
<reference evidence="1 2" key="1">
    <citation type="submission" date="2016-12" db="EMBL/GenBank/DDBJ databases">
        <title>Trade-off between light-utilization and light-protection in marine flavobacteria.</title>
        <authorList>
            <person name="Kumagai Y."/>
            <person name="Yoshizawa S."/>
            <person name="Kogure K."/>
            <person name="Iwasaki W."/>
        </authorList>
    </citation>
    <scope>NUCLEOTIDE SEQUENCE [LARGE SCALE GENOMIC DNA]</scope>
    <source>
        <strain evidence="1 2">ATCC 43844</strain>
    </source>
</reference>
<dbReference type="Proteomes" id="UP000239068">
    <property type="component" value="Unassembled WGS sequence"/>
</dbReference>
<evidence type="ECO:0000313" key="1">
    <source>
        <dbReference type="EMBL" id="PQJ82958.1"/>
    </source>
</evidence>
<evidence type="ECO:0008006" key="3">
    <source>
        <dbReference type="Google" id="ProtNLM"/>
    </source>
</evidence>
<proteinExistence type="predicted"/>
<dbReference type="AlphaFoldDB" id="A0A2S7WZN6"/>
<dbReference type="RefSeq" id="WP_105021498.1">
    <property type="nucleotide sequence ID" value="NZ_MSCM01000001.1"/>
</dbReference>
<dbReference type="OrthoDB" id="9763076at2"/>
<accession>A0A2S7WZN6</accession>
<organism evidence="1 2">
    <name type="scientific">Polaribacter glomeratus</name>
    <dbReference type="NCBI Taxonomy" id="102"/>
    <lineage>
        <taxon>Bacteria</taxon>
        <taxon>Pseudomonadati</taxon>
        <taxon>Bacteroidota</taxon>
        <taxon>Flavobacteriia</taxon>
        <taxon>Flavobacteriales</taxon>
        <taxon>Flavobacteriaceae</taxon>
    </lineage>
</organism>
<sequence length="632" mass="72111">MSLFLLILLLINPSIEKIEIENEKPTLSILVDNSKSVSFFKEDKSVTDFIYKLQNNNALITKFSLNEFSFGRELQILDSLSFLENETNIAKAIIGVNELQKDKIAPIILITDGNQTIGAAYEFLNTKQPIYPIIIGDTTKYVDLKIAQLNVNKYSYIQNKFPVEVILNYEGSETVNTQFSIFSDGKTVYRENVSFSSEKKSATITANLTSTKEGLQYYTASVSNLKNEKNTKNNSKSFSVEVINEQTKVLILSSVLHPDIGALKKSIESNKQRSVAVFMIDDFKGQINDYRLVILNQVNNKFNTIISQLNETNSNYLLISGANTDWNFINKQQLGFIKKAINQTENYGAIFNDSFLTFLQENIGFNNFPPLKDKFGEVLISKEHQTLLYQNINGIQTNQPLLTTFDVNNQKSAVLFGEGIWKWRAASFLNSNSYEDFDKFTGSLVQYLASNKKRDRLEVNANTIYPANSTINISAFYTDKNYQFDARAALEIAITNTATKEVTKIPFSLVNNSYQVEIENLVSGDYSYKVEVLGLNIKSYGRFIITEYQIEEQFTNANVTKLQQLAVKTGGKVYYKNQLADVTKELLENEYFYTVQKSSVKQQNLIDWKWILFFVVALFTAEWFIRKYHGKI</sequence>
<dbReference type="SUPFAM" id="SSF53300">
    <property type="entry name" value="vWA-like"/>
    <property type="match status" value="1"/>
</dbReference>
<evidence type="ECO:0000313" key="2">
    <source>
        <dbReference type="Proteomes" id="UP000239068"/>
    </source>
</evidence>
<keyword evidence="2" id="KW-1185">Reference proteome</keyword>
<name>A0A2S7WZN6_9FLAO</name>
<dbReference type="EMBL" id="MSCM01000001">
    <property type="protein sequence ID" value="PQJ82958.1"/>
    <property type="molecule type" value="Genomic_DNA"/>
</dbReference>
<protein>
    <recommendedName>
        <fullName evidence="3">VWA domain-containing protein</fullName>
    </recommendedName>
</protein>
<dbReference type="InterPro" id="IPR036465">
    <property type="entry name" value="vWFA_dom_sf"/>
</dbReference>
<dbReference type="PANTHER" id="PTHR37947">
    <property type="entry name" value="BLL2462 PROTEIN"/>
    <property type="match status" value="1"/>
</dbReference>